<name>A0ABR0LXQ7_9PEZI</name>
<evidence type="ECO:0000313" key="8">
    <source>
        <dbReference type="Proteomes" id="UP001357485"/>
    </source>
</evidence>
<dbReference type="InterPro" id="IPR051089">
    <property type="entry name" value="prtT"/>
</dbReference>
<dbReference type="EMBL" id="JAVRRA010008677">
    <property type="protein sequence ID" value="KAK5256133.1"/>
    <property type="molecule type" value="Genomic_DNA"/>
</dbReference>
<evidence type="ECO:0000256" key="5">
    <source>
        <dbReference type="ARBA" id="ARBA00023242"/>
    </source>
</evidence>
<keyword evidence="4" id="KW-0804">Transcription</keyword>
<evidence type="ECO:0000256" key="1">
    <source>
        <dbReference type="ARBA" id="ARBA00004123"/>
    </source>
</evidence>
<evidence type="ECO:0000256" key="4">
    <source>
        <dbReference type="ARBA" id="ARBA00023163"/>
    </source>
</evidence>
<keyword evidence="2" id="KW-0805">Transcription regulation</keyword>
<keyword evidence="8" id="KW-1185">Reference proteome</keyword>
<evidence type="ECO:0000256" key="6">
    <source>
        <dbReference type="SAM" id="MobiDB-lite"/>
    </source>
</evidence>
<comment type="caution">
    <text evidence="7">The sequence shown here is derived from an EMBL/GenBank/DDBJ whole genome shotgun (WGS) entry which is preliminary data.</text>
</comment>
<reference evidence="7 8" key="1">
    <citation type="submission" date="2023-08" db="EMBL/GenBank/DDBJ databases">
        <title>Black Yeasts Isolated from many extreme environments.</title>
        <authorList>
            <person name="Coleine C."/>
            <person name="Stajich J.E."/>
            <person name="Selbmann L."/>
        </authorList>
    </citation>
    <scope>NUCLEOTIDE SEQUENCE [LARGE SCALE GENOMIC DNA]</scope>
    <source>
        <strain evidence="7 8">CCFEE 536</strain>
    </source>
</reference>
<proteinExistence type="predicted"/>
<gene>
    <name evidence="7" type="ORF">LTR16_003948</name>
</gene>
<organism evidence="7 8">
    <name type="scientific">Cryomyces antarcticus</name>
    <dbReference type="NCBI Taxonomy" id="329879"/>
    <lineage>
        <taxon>Eukaryota</taxon>
        <taxon>Fungi</taxon>
        <taxon>Dikarya</taxon>
        <taxon>Ascomycota</taxon>
        <taxon>Pezizomycotina</taxon>
        <taxon>Dothideomycetes</taxon>
        <taxon>Dothideomycetes incertae sedis</taxon>
        <taxon>Cryomyces</taxon>
    </lineage>
</organism>
<feature type="region of interest" description="Disordered" evidence="6">
    <location>
        <begin position="308"/>
        <end position="345"/>
    </location>
</feature>
<dbReference type="PANTHER" id="PTHR31845">
    <property type="entry name" value="FINGER DOMAIN PROTEIN, PUTATIVE-RELATED"/>
    <property type="match status" value="1"/>
</dbReference>
<keyword evidence="5" id="KW-0539">Nucleus</keyword>
<dbReference type="Proteomes" id="UP001357485">
    <property type="component" value="Unassembled WGS sequence"/>
</dbReference>
<evidence type="ECO:0008006" key="9">
    <source>
        <dbReference type="Google" id="ProtNLM"/>
    </source>
</evidence>
<protein>
    <recommendedName>
        <fullName evidence="9">Transcription factor domain-containing protein</fullName>
    </recommendedName>
</protein>
<evidence type="ECO:0000313" key="7">
    <source>
        <dbReference type="EMBL" id="KAK5256133.1"/>
    </source>
</evidence>
<comment type="subcellular location">
    <subcellularLocation>
        <location evidence="1">Nucleus</location>
    </subcellularLocation>
</comment>
<evidence type="ECO:0000256" key="2">
    <source>
        <dbReference type="ARBA" id="ARBA00023015"/>
    </source>
</evidence>
<keyword evidence="3" id="KW-0238">DNA-binding</keyword>
<dbReference type="PANTHER" id="PTHR31845:SF21">
    <property type="entry name" value="REGULATORY PROTEIN LEU3"/>
    <property type="match status" value="1"/>
</dbReference>
<evidence type="ECO:0000256" key="3">
    <source>
        <dbReference type="ARBA" id="ARBA00023125"/>
    </source>
</evidence>
<accession>A0ABR0LXQ7</accession>
<sequence>MPSSRFPLTLLVATSNSFKRFEHAVHSLTLSSVSTGYGQPSATLYDWTHNSNTPTSETTYSLPDSLRNRLLVERFCNKVTKALYSNIRDPVGVVEEVERASIMSILDMELQQLEAGNMAASPIDLLHLQAARLHLRLSAFFDPPTAMNYNDDLLHLYSAATTFLTSVLSLDNQGFSIKCSTNYIMQMMLAGGFTLLKLLNSSFAAHVDFRSGSTLYVETIRAIRLISVTTNDLPQRLAEVMAQMWRGSQAGSRRPSLSIPSPEFRPHNFDGSHAIDGSLQLKVKYRMSMSLVFDSVWRWREEFGRTGNLDKAVTNPTDPEPVTTSGDLGAEHPGPMPNALGATSGLDLSDPSMPFNAPFNFFEAGYSLGYGEVFDPLSMLDNMYDPITGQFPGDGTGIL</sequence>
<feature type="compositionally biased region" description="Polar residues" evidence="6">
    <location>
        <begin position="314"/>
        <end position="326"/>
    </location>
</feature>